<keyword evidence="3 7" id="KW-0812">Transmembrane</keyword>
<feature type="transmembrane region" description="Helical" evidence="7">
    <location>
        <begin position="565"/>
        <end position="584"/>
    </location>
</feature>
<dbReference type="Gene3D" id="1.10.4160.10">
    <property type="entry name" value="Hydantoin permease"/>
    <property type="match status" value="1"/>
</dbReference>
<feature type="transmembrane region" description="Helical" evidence="7">
    <location>
        <begin position="465"/>
        <end position="487"/>
    </location>
</feature>
<dbReference type="InterPro" id="IPR001248">
    <property type="entry name" value="Pur-cyt_permease"/>
</dbReference>
<evidence type="ECO:0000313" key="9">
    <source>
        <dbReference type="Proteomes" id="UP000002009"/>
    </source>
</evidence>
<dbReference type="STRING" id="296587.C1DZ99"/>
<feature type="transmembrane region" description="Helical" evidence="7">
    <location>
        <begin position="438"/>
        <end position="459"/>
    </location>
</feature>
<dbReference type="Pfam" id="PF02133">
    <property type="entry name" value="Transp_cyt_pur"/>
    <property type="match status" value="1"/>
</dbReference>
<feature type="region of interest" description="Disordered" evidence="6">
    <location>
        <begin position="1"/>
        <end position="71"/>
    </location>
</feature>
<dbReference type="PANTHER" id="PTHR30618">
    <property type="entry name" value="NCS1 FAMILY PURINE/PYRIMIDINE TRANSPORTER"/>
    <property type="match status" value="1"/>
</dbReference>
<dbReference type="PANTHER" id="PTHR30618:SF0">
    <property type="entry name" value="PURINE-URACIL PERMEASE NCS1"/>
    <property type="match status" value="1"/>
</dbReference>
<feature type="transmembrane region" description="Helical" evidence="7">
    <location>
        <begin position="360"/>
        <end position="385"/>
    </location>
</feature>
<dbReference type="Proteomes" id="UP000002009">
    <property type="component" value="Chromosome 2"/>
</dbReference>
<evidence type="ECO:0000256" key="7">
    <source>
        <dbReference type="SAM" id="Phobius"/>
    </source>
</evidence>
<name>C1DZ99_MICCC</name>
<sequence length="601" mass="62044">MGPGLATASPAPVASRVVTRGEGGRADKACATPRISRRVATQASSSSTAGRRVRLGASPSPASTIASSRASRRVRPAAASLLDDPIQARPPNEPSADLLNEDLAPVAPAQRTFTTYDIAALWIGLVVCVPAYTLAGSVIDLGMSAAQGIACIAIANLIVLLPMVLNGHAGCKYGVPFPVLARSAFGIKGANVPAVMRALVGCGWFGIQTHVGGQAIFAIACAALKLSTAAVATAHLVPALGISSYELLCYATFWAAQVAVVVKGIESIRVVEKYAAPVLIVLCVSLFVWAYAAAGGLGAMLSTQSAFVAGGPKEGQFLSVFLPMITAVVGFWATLSLNISDFTRYATSQEAQFKGQTIGLPFFMAAFSFMSVAITSCSAVIFGSAVADPVALLAKADGGPLTTAVAMGGLLVATLSTNIAANIVAPANAFVNLAPSKLSFRAGGITTAVLGTAILPWRLMADASGYIFVWLIGYSALLGPIAGIMIADYFLVRRRVLDVDALYKSGEGTAYWYEGGFNTRAMWAFAAGVAPNVPGFAISAGIVPAAAAQSLRASFPGALRTFELVYGYAWFVGFFVGAGLYLALMRGESHAGENEEVLYTA</sequence>
<dbReference type="CDD" id="cd11485">
    <property type="entry name" value="SLC-NCS1sbd_YbbW-like"/>
    <property type="match status" value="1"/>
</dbReference>
<evidence type="ECO:0000256" key="6">
    <source>
        <dbReference type="SAM" id="MobiDB-lite"/>
    </source>
</evidence>
<feature type="compositionally biased region" description="Polar residues" evidence="6">
    <location>
        <begin position="39"/>
        <end position="49"/>
    </location>
</feature>
<dbReference type="OrthoDB" id="2018619at2759"/>
<evidence type="ECO:0000256" key="1">
    <source>
        <dbReference type="ARBA" id="ARBA00004141"/>
    </source>
</evidence>
<feature type="transmembrane region" description="Helical" evidence="7">
    <location>
        <begin position="521"/>
        <end position="545"/>
    </location>
</feature>
<dbReference type="FunCoup" id="C1DZ99">
    <property type="interactions" value="51"/>
</dbReference>
<keyword evidence="4 7" id="KW-1133">Transmembrane helix</keyword>
<feature type="transmembrane region" description="Helical" evidence="7">
    <location>
        <begin position="242"/>
        <end position="262"/>
    </location>
</feature>
<feature type="compositionally biased region" description="Low complexity" evidence="6">
    <location>
        <begin position="57"/>
        <end position="69"/>
    </location>
</feature>
<feature type="transmembrane region" description="Helical" evidence="7">
    <location>
        <begin position="274"/>
        <end position="297"/>
    </location>
</feature>
<feature type="transmembrane region" description="Helical" evidence="7">
    <location>
        <begin position="317"/>
        <end position="339"/>
    </location>
</feature>
<dbReference type="eggNOG" id="KOG2466">
    <property type="taxonomic scope" value="Eukaryota"/>
</dbReference>
<organism evidence="8 9">
    <name type="scientific">Micromonas commoda (strain RCC299 / NOUM17 / CCMP2709)</name>
    <name type="common">Picoplanktonic green alga</name>
    <dbReference type="NCBI Taxonomy" id="296587"/>
    <lineage>
        <taxon>Eukaryota</taxon>
        <taxon>Viridiplantae</taxon>
        <taxon>Chlorophyta</taxon>
        <taxon>Mamiellophyceae</taxon>
        <taxon>Mamiellales</taxon>
        <taxon>Mamiellaceae</taxon>
        <taxon>Micromonas</taxon>
    </lineage>
</organism>
<feature type="transmembrane region" description="Helical" evidence="7">
    <location>
        <begin position="405"/>
        <end position="431"/>
    </location>
</feature>
<dbReference type="OMA" id="GWNWRAV"/>
<evidence type="ECO:0000256" key="3">
    <source>
        <dbReference type="ARBA" id="ARBA00022692"/>
    </source>
</evidence>
<dbReference type="KEGG" id="mis:MICPUN_55664"/>
<dbReference type="InterPro" id="IPR045225">
    <property type="entry name" value="Uracil/uridine/allantoin_perm"/>
</dbReference>
<protein>
    <submittedName>
        <fullName evidence="8">Nucleobase:Cation symporter-1 family</fullName>
    </submittedName>
</protein>
<reference evidence="8 9" key="1">
    <citation type="journal article" date="2009" name="Science">
        <title>Green evolution and dynamic adaptations revealed by genomes of the marine picoeukaryotes Micromonas.</title>
        <authorList>
            <person name="Worden A.Z."/>
            <person name="Lee J.H."/>
            <person name="Mock T."/>
            <person name="Rouze P."/>
            <person name="Simmons M.P."/>
            <person name="Aerts A.L."/>
            <person name="Allen A.E."/>
            <person name="Cuvelier M.L."/>
            <person name="Derelle E."/>
            <person name="Everett M.V."/>
            <person name="Foulon E."/>
            <person name="Grimwood J."/>
            <person name="Gundlach H."/>
            <person name="Henrissat B."/>
            <person name="Napoli C."/>
            <person name="McDonald S.M."/>
            <person name="Parker M.S."/>
            <person name="Rombauts S."/>
            <person name="Salamov A."/>
            <person name="Von Dassow P."/>
            <person name="Badger J.H."/>
            <person name="Coutinho P.M."/>
            <person name="Demir E."/>
            <person name="Dubchak I."/>
            <person name="Gentemann C."/>
            <person name="Eikrem W."/>
            <person name="Gready J.E."/>
            <person name="John U."/>
            <person name="Lanier W."/>
            <person name="Lindquist E.A."/>
            <person name="Lucas S."/>
            <person name="Mayer K.F."/>
            <person name="Moreau H."/>
            <person name="Not F."/>
            <person name="Otillar R."/>
            <person name="Panaud O."/>
            <person name="Pangilinan J."/>
            <person name="Paulsen I."/>
            <person name="Piegu B."/>
            <person name="Poliakov A."/>
            <person name="Robbens S."/>
            <person name="Schmutz J."/>
            <person name="Toulza E."/>
            <person name="Wyss T."/>
            <person name="Zelensky A."/>
            <person name="Zhou K."/>
            <person name="Armbrust E.V."/>
            <person name="Bhattacharya D."/>
            <person name="Goodenough U.W."/>
            <person name="Van de Peer Y."/>
            <person name="Grigoriev I.V."/>
        </authorList>
    </citation>
    <scope>NUCLEOTIDE SEQUENCE [LARGE SCALE GENOMIC DNA]</scope>
    <source>
        <strain evidence="9">RCC299 / NOUM17</strain>
    </source>
</reference>
<proteinExistence type="inferred from homology"/>
<comment type="similarity">
    <text evidence="2">Belongs to the purine-cytosine permease (2.A.39) family.</text>
</comment>
<evidence type="ECO:0000256" key="2">
    <source>
        <dbReference type="ARBA" id="ARBA00008974"/>
    </source>
</evidence>
<dbReference type="GO" id="GO:0005886">
    <property type="term" value="C:plasma membrane"/>
    <property type="evidence" value="ECO:0007669"/>
    <property type="project" value="TreeGrafter"/>
</dbReference>
<feature type="transmembrane region" description="Helical" evidence="7">
    <location>
        <begin position="119"/>
        <end position="139"/>
    </location>
</feature>
<dbReference type="GeneID" id="8241502"/>
<dbReference type="RefSeq" id="XP_002499820.1">
    <property type="nucleotide sequence ID" value="XM_002499774.1"/>
</dbReference>
<dbReference type="AlphaFoldDB" id="C1DZ99"/>
<gene>
    <name evidence="8" type="ORF">MICPUN_55664</name>
</gene>
<dbReference type="GO" id="GO:0015205">
    <property type="term" value="F:nucleobase transmembrane transporter activity"/>
    <property type="evidence" value="ECO:0007669"/>
    <property type="project" value="TreeGrafter"/>
</dbReference>
<dbReference type="InParanoid" id="C1DZ99"/>
<keyword evidence="9" id="KW-1185">Reference proteome</keyword>
<dbReference type="EMBL" id="CP001323">
    <property type="protein sequence ID" value="ACO61078.1"/>
    <property type="molecule type" value="Genomic_DNA"/>
</dbReference>
<evidence type="ECO:0000256" key="5">
    <source>
        <dbReference type="ARBA" id="ARBA00023136"/>
    </source>
</evidence>
<evidence type="ECO:0000256" key="4">
    <source>
        <dbReference type="ARBA" id="ARBA00022989"/>
    </source>
</evidence>
<feature type="transmembrane region" description="Helical" evidence="7">
    <location>
        <begin position="145"/>
        <end position="165"/>
    </location>
</feature>
<comment type="subcellular location">
    <subcellularLocation>
        <location evidence="1">Membrane</location>
        <topology evidence="1">Multi-pass membrane protein</topology>
    </subcellularLocation>
</comment>
<keyword evidence="5 7" id="KW-0472">Membrane</keyword>
<evidence type="ECO:0000313" key="8">
    <source>
        <dbReference type="EMBL" id="ACO61078.1"/>
    </source>
</evidence>
<accession>C1DZ99</accession>